<dbReference type="EMBL" id="GL996512">
    <property type="protein sequence ID" value="EGV65676.1"/>
    <property type="molecule type" value="Genomic_DNA"/>
</dbReference>
<accession>G3AXR3</accession>
<evidence type="ECO:0000313" key="3">
    <source>
        <dbReference type="EMBL" id="EGV65676.1"/>
    </source>
</evidence>
<dbReference type="KEGG" id="cten:18249667"/>
<keyword evidence="4" id="KW-1185">Reference proteome</keyword>
<dbReference type="InterPro" id="IPR040185">
    <property type="entry name" value="Far11/STRP"/>
</dbReference>
<proteinExistence type="predicted"/>
<dbReference type="OrthoDB" id="18234at2759"/>
<gene>
    <name evidence="3" type="ORF">CANTEDRAFT_133084</name>
</gene>
<dbReference type="Proteomes" id="UP000000707">
    <property type="component" value="Unassembled WGS sequence"/>
</dbReference>
<evidence type="ECO:0000313" key="4">
    <source>
        <dbReference type="Proteomes" id="UP000000707"/>
    </source>
</evidence>
<dbReference type="InterPro" id="IPR021819">
    <property type="entry name" value="Far11/STRP_C"/>
</dbReference>
<dbReference type="PANTHER" id="PTHR13239:SF4">
    <property type="entry name" value="AT25231P"/>
    <property type="match status" value="1"/>
</dbReference>
<dbReference type="AlphaFoldDB" id="G3AXR3"/>
<evidence type="ECO:0000259" key="1">
    <source>
        <dbReference type="SMART" id="SM01292"/>
    </source>
</evidence>
<evidence type="ECO:0000259" key="2">
    <source>
        <dbReference type="SMART" id="SM01293"/>
    </source>
</evidence>
<sequence>MQEELLSIDRLEDQLIDHPDATTKHDLNGDTLDETFQRKLNARAEQLASQGSQDPDDKGTLQRLINKTELKYTYRDYGSLENELNDWFVAHDFKVIDLDGLNARYTEGLQRFESQFQHIEDEVEIEYLKHCVESLTQDEICGSSLDTLIYYGFGKFKSCTGVCEQVHQIRDNVKVLYSLGVVEGVCHQINLFIDERINADDSGSDQLTDDTNYFKALTILYFMVNTFLQCSDSPTYLSFRTDMNDIDLMSSIVSFIQHWKVNPNGNYRIRHLIILLWKLILLEFGGSETLQSCDKFLIKYHNIKSKDNKLNKLTCSPLDYYTFRQDLVDKYPLFGELTSIKTDPYDFKQFGKTLDEINGNPRAPNPSSSSSSLREDYDFFMALNSQSSSLSNYIAHPRTNGVHTTQRQLPAQTVHISTPVPSPPSTPSDFMSGGEKIRKSYQINQSMPFIYPLSDEVEVPYAVKEADEILRDSIYDSYSNKRLWAERQKFMVQERGYLNNYEEEVSESQSDEFEYNMDDLLKKYPSNVLEIKSFMRVEKFYGKNLDKLSSLMEVLIGTIRSYKIEHNLHFIEDELNGETPYYANDKELMNNDKKTQIDKILIQQLEVLRTKEITAKASSGIICLLLKWFKINHVLKYYYLTTILFDSQVCTVAMDFLTETFNNPNNRETTNGHELENAYDSMIYQNQLTNPAIAIPMLNFFNQCLGNSKPHRFHLINKKKLTEFGTKLTENNVNKFVIDEVNENHCFIMINLVNIIHKVILKNHTQRILTVNELKPSEIFKMIVVNFDNPHLTIPILKILKQLIPYQGRKWKSLNMDLISMVYLNCRLSMRDTWLSGKDVENDFHNSFDQEISLRGLLQFYNMRKYPEKMRCLGYEVAPEFTSFPSDENFDYL</sequence>
<dbReference type="SMART" id="SM01293">
    <property type="entry name" value="DUF3402"/>
    <property type="match status" value="1"/>
</dbReference>
<dbReference type="InterPro" id="IPR012486">
    <property type="entry name" value="Far11/STRP_N"/>
</dbReference>
<feature type="domain" description="Far11/STRP N-terminal" evidence="1">
    <location>
        <begin position="67"/>
        <end position="349"/>
    </location>
</feature>
<dbReference type="GO" id="GO:0005829">
    <property type="term" value="C:cytosol"/>
    <property type="evidence" value="ECO:0007669"/>
    <property type="project" value="TreeGrafter"/>
</dbReference>
<organism evidence="4">
    <name type="scientific">Candida tenuis (strain ATCC 10573 / BCRC 21748 / CBS 615 / JCM 9827 / NBRC 10315 / NRRL Y-1498 / VKM Y-70)</name>
    <name type="common">Yeast</name>
    <name type="synonym">Yamadazyma tenuis</name>
    <dbReference type="NCBI Taxonomy" id="590646"/>
    <lineage>
        <taxon>Eukaryota</taxon>
        <taxon>Fungi</taxon>
        <taxon>Dikarya</taxon>
        <taxon>Ascomycota</taxon>
        <taxon>Saccharomycotina</taxon>
        <taxon>Pichiomycetes</taxon>
        <taxon>Debaryomycetaceae</taxon>
        <taxon>Yamadazyma</taxon>
    </lineage>
</organism>
<dbReference type="GeneID" id="18249667"/>
<protein>
    <recommendedName>
        <fullName evidence="5">Factor arrest protein 11</fullName>
    </recommendedName>
</protein>
<dbReference type="Pfam" id="PF11882">
    <property type="entry name" value="DUF3402"/>
    <property type="match status" value="2"/>
</dbReference>
<dbReference type="SMART" id="SM01292">
    <property type="entry name" value="N1221"/>
    <property type="match status" value="1"/>
</dbReference>
<dbReference type="GO" id="GO:0007010">
    <property type="term" value="P:cytoskeleton organization"/>
    <property type="evidence" value="ECO:0007669"/>
    <property type="project" value="TreeGrafter"/>
</dbReference>
<feature type="domain" description="Far11/STRP C-terminal" evidence="2">
    <location>
        <begin position="460"/>
        <end position="888"/>
    </location>
</feature>
<dbReference type="Pfam" id="PF07923">
    <property type="entry name" value="N1221"/>
    <property type="match status" value="1"/>
</dbReference>
<name>G3AXR3_CANTC</name>
<dbReference type="STRING" id="590646.G3AXR3"/>
<evidence type="ECO:0008006" key="5">
    <source>
        <dbReference type="Google" id="ProtNLM"/>
    </source>
</evidence>
<reference evidence="3 4" key="1">
    <citation type="journal article" date="2011" name="Proc. Natl. Acad. Sci. U.S.A.">
        <title>Comparative genomics of xylose-fermenting fungi for enhanced biofuel production.</title>
        <authorList>
            <person name="Wohlbach D.J."/>
            <person name="Kuo A."/>
            <person name="Sato T.K."/>
            <person name="Potts K.M."/>
            <person name="Salamov A.A."/>
            <person name="LaButti K.M."/>
            <person name="Sun H."/>
            <person name="Clum A."/>
            <person name="Pangilinan J.L."/>
            <person name="Lindquist E.A."/>
            <person name="Lucas S."/>
            <person name="Lapidus A."/>
            <person name="Jin M."/>
            <person name="Gunawan C."/>
            <person name="Balan V."/>
            <person name="Dale B.E."/>
            <person name="Jeffries T.W."/>
            <person name="Zinkel R."/>
            <person name="Barry K.W."/>
            <person name="Grigoriev I.V."/>
            <person name="Gasch A.P."/>
        </authorList>
    </citation>
    <scope>NUCLEOTIDE SEQUENCE [LARGE SCALE GENOMIC DNA]</scope>
    <source>
        <strain evidence="4">ATCC 10573 / BCRC 21748 / CBS 615 / JCM 9827 / NBRC 10315 / NRRL Y-1498 / VKM Y-70</strain>
    </source>
</reference>
<dbReference type="PANTHER" id="PTHR13239">
    <property type="entry name" value="PROTEIN REQUIRED FOR HYPHAL ANASTOMOSIS HAM-2"/>
    <property type="match status" value="1"/>
</dbReference>
<dbReference type="eggNOG" id="KOG3680">
    <property type="taxonomic scope" value="Eukaryota"/>
</dbReference>
<dbReference type="HOGENOM" id="CLU_003184_1_0_1"/>